<dbReference type="EMBL" id="HBFC01000169">
    <property type="protein sequence ID" value="CAD8697419.1"/>
    <property type="molecule type" value="Transcribed_RNA"/>
</dbReference>
<organism evidence="2">
    <name type="scientific">Mantoniella antarctica</name>
    <dbReference type="NCBI Taxonomy" id="81844"/>
    <lineage>
        <taxon>Eukaryota</taxon>
        <taxon>Viridiplantae</taxon>
        <taxon>Chlorophyta</taxon>
        <taxon>Mamiellophyceae</taxon>
        <taxon>Mamiellales</taxon>
        <taxon>Mamiellaceae</taxon>
        <taxon>Mantoniella</taxon>
    </lineage>
</organism>
<evidence type="ECO:0000313" key="2">
    <source>
        <dbReference type="EMBL" id="CAD8697419.1"/>
    </source>
</evidence>
<dbReference type="AlphaFoldDB" id="A0A7S0X247"/>
<accession>A0A7S0X247</accession>
<sequence length="125" mass="13552">MRCDNQGARAMPVLRGRSSGHGGCLSRRYNSVVAKSSAEMVEKIACCRRGNIPGGKYRGDMEPKGLPETTLSMRRVTTKHSSALKSRASNKAQIVARSSSIAPESHWIRGEMQNVGTESMSIDGE</sequence>
<proteinExistence type="predicted"/>
<gene>
    <name evidence="2" type="ORF">MANT1106_LOCUS98</name>
</gene>
<name>A0A7S0X247_9CHLO</name>
<evidence type="ECO:0000256" key="1">
    <source>
        <dbReference type="SAM" id="MobiDB-lite"/>
    </source>
</evidence>
<protein>
    <submittedName>
        <fullName evidence="2">Uncharacterized protein</fullName>
    </submittedName>
</protein>
<feature type="region of interest" description="Disordered" evidence="1">
    <location>
        <begin position="80"/>
        <end position="101"/>
    </location>
</feature>
<reference evidence="2" key="1">
    <citation type="submission" date="2021-01" db="EMBL/GenBank/DDBJ databases">
        <authorList>
            <person name="Corre E."/>
            <person name="Pelletier E."/>
            <person name="Niang G."/>
            <person name="Scheremetjew M."/>
            <person name="Finn R."/>
            <person name="Kale V."/>
            <person name="Holt S."/>
            <person name="Cochrane G."/>
            <person name="Meng A."/>
            <person name="Brown T."/>
            <person name="Cohen L."/>
        </authorList>
    </citation>
    <scope>NUCLEOTIDE SEQUENCE</scope>
    <source>
        <strain evidence="2">SL-175</strain>
    </source>
</reference>